<dbReference type="KEGG" id="lal:AT746_04715"/>
<evidence type="ECO:0000256" key="4">
    <source>
        <dbReference type="ARBA" id="ARBA00022692"/>
    </source>
</evidence>
<dbReference type="STRING" id="1526571.AT746_04715"/>
<organism evidence="8 9">
    <name type="scientific">Lacimicrobium alkaliphilum</name>
    <dbReference type="NCBI Taxonomy" id="1526571"/>
    <lineage>
        <taxon>Bacteria</taxon>
        <taxon>Pseudomonadati</taxon>
        <taxon>Pseudomonadota</taxon>
        <taxon>Gammaproteobacteria</taxon>
        <taxon>Alteromonadales</taxon>
        <taxon>Alteromonadaceae</taxon>
        <taxon>Lacimicrobium</taxon>
    </lineage>
</organism>
<evidence type="ECO:0000256" key="3">
    <source>
        <dbReference type="ARBA" id="ARBA00022475"/>
    </source>
</evidence>
<dbReference type="PANTHER" id="PTHR40043">
    <property type="entry name" value="UPF0719 INNER MEMBRANE PROTEIN YJFL"/>
    <property type="match status" value="1"/>
</dbReference>
<reference evidence="8 9" key="1">
    <citation type="submission" date="2015-12" db="EMBL/GenBank/DDBJ databases">
        <title>Complete genome of Lacimicrobium alkaliphilum KCTC 32984.</title>
        <authorList>
            <person name="Kim S.-G."/>
            <person name="Lee Y.-J."/>
        </authorList>
    </citation>
    <scope>NUCLEOTIDE SEQUENCE [LARGE SCALE GENOMIC DNA]</scope>
    <source>
        <strain evidence="8 9">YelD216</strain>
    </source>
</reference>
<gene>
    <name evidence="8" type="ORF">AT746_04715</name>
</gene>
<evidence type="ECO:0008006" key="10">
    <source>
        <dbReference type="Google" id="ProtNLM"/>
    </source>
</evidence>
<evidence type="ECO:0000256" key="7">
    <source>
        <dbReference type="SAM" id="Phobius"/>
    </source>
</evidence>
<accession>A0A0U2RK70</accession>
<name>A0A0U2RK70_9ALTE</name>
<evidence type="ECO:0000256" key="1">
    <source>
        <dbReference type="ARBA" id="ARBA00004651"/>
    </source>
</evidence>
<feature type="transmembrane region" description="Helical" evidence="7">
    <location>
        <begin position="123"/>
        <end position="144"/>
    </location>
</feature>
<feature type="transmembrane region" description="Helical" evidence="7">
    <location>
        <begin position="83"/>
        <end position="103"/>
    </location>
</feature>
<protein>
    <recommendedName>
        <fullName evidence="10">ATP synthase F0 subunit A</fullName>
    </recommendedName>
</protein>
<keyword evidence="5 7" id="KW-1133">Transmembrane helix</keyword>
<dbReference type="Pfam" id="PF03994">
    <property type="entry name" value="DUF350"/>
    <property type="match status" value="2"/>
</dbReference>
<keyword evidence="4 7" id="KW-0812">Transmembrane</keyword>
<dbReference type="GO" id="GO:0005886">
    <property type="term" value="C:plasma membrane"/>
    <property type="evidence" value="ECO:0007669"/>
    <property type="project" value="UniProtKB-SubCell"/>
</dbReference>
<dbReference type="InterPro" id="IPR007140">
    <property type="entry name" value="DUF350"/>
</dbReference>
<evidence type="ECO:0000256" key="5">
    <source>
        <dbReference type="ARBA" id="ARBA00022989"/>
    </source>
</evidence>
<evidence type="ECO:0000256" key="6">
    <source>
        <dbReference type="ARBA" id="ARBA00023136"/>
    </source>
</evidence>
<comment type="similarity">
    <text evidence="2">Belongs to the UPF0719 family.</text>
</comment>
<keyword evidence="9" id="KW-1185">Reference proteome</keyword>
<comment type="subcellular location">
    <subcellularLocation>
        <location evidence="1">Cell membrane</location>
        <topology evidence="1">Multi-pass membrane protein</topology>
    </subcellularLocation>
</comment>
<proteinExistence type="inferred from homology"/>
<dbReference type="Proteomes" id="UP000068447">
    <property type="component" value="Chromosome"/>
</dbReference>
<keyword evidence="3" id="KW-1003">Cell membrane</keyword>
<feature type="transmembrane region" description="Helical" evidence="7">
    <location>
        <begin position="52"/>
        <end position="71"/>
    </location>
</feature>
<feature type="transmembrane region" description="Helical" evidence="7">
    <location>
        <begin position="274"/>
        <end position="295"/>
    </location>
</feature>
<feature type="transmembrane region" description="Helical" evidence="7">
    <location>
        <begin position="12"/>
        <end position="32"/>
    </location>
</feature>
<dbReference type="AlphaFoldDB" id="A0A0U2RK70"/>
<feature type="transmembrane region" description="Helical" evidence="7">
    <location>
        <begin position="150"/>
        <end position="172"/>
    </location>
</feature>
<dbReference type="PANTHER" id="PTHR40043:SF1">
    <property type="entry name" value="UPF0719 INNER MEMBRANE PROTEIN YJFL"/>
    <property type="match status" value="1"/>
</dbReference>
<evidence type="ECO:0000313" key="8">
    <source>
        <dbReference type="EMBL" id="ALS97642.1"/>
    </source>
</evidence>
<evidence type="ECO:0000313" key="9">
    <source>
        <dbReference type="Proteomes" id="UP000068447"/>
    </source>
</evidence>
<keyword evidence="6 7" id="KW-0472">Membrane</keyword>
<feature type="transmembrane region" description="Helical" evidence="7">
    <location>
        <begin position="233"/>
        <end position="253"/>
    </location>
</feature>
<evidence type="ECO:0000256" key="2">
    <source>
        <dbReference type="ARBA" id="ARBA00005779"/>
    </source>
</evidence>
<dbReference type="EMBL" id="CP013650">
    <property type="protein sequence ID" value="ALS97642.1"/>
    <property type="molecule type" value="Genomic_DNA"/>
</dbReference>
<sequence>MLTLSYSPQMLAYFSLDILIALVLLIIMRWVYTLWTQVDSTDELSGKDNFAFGVSVASSLLALSIVIWSAAEQASSDDYLTQSMQMFIYGIGGIILIKIGRWAHDKVILKRFNKRQQILEGNVSIGLVDGANTIATAIIVRSVMLWTEGFTIYSGIAVLSGFFVAQTVMLVITRLMERRFAQDNQDDSMQDVLVRGQVALAVQHGGNLLGVAFAVSAASKLLVYYPQAYISNLINWLFIALLFTLLTIVLGWLAKKVVLKGIDLVREVDHQHNVGVASIEMALTVGVAMLVLGLVS</sequence>